<keyword evidence="6" id="KW-0732">Signal</keyword>
<keyword evidence="4" id="KW-0560">Oxidoreductase</keyword>
<evidence type="ECO:0000256" key="3">
    <source>
        <dbReference type="ARBA" id="ARBA00022827"/>
    </source>
</evidence>
<accession>A0A0D2DC01</accession>
<feature type="chain" id="PRO_5002251333" description="FAD-binding domain-containing protein" evidence="6">
    <location>
        <begin position="20"/>
        <end position="390"/>
    </location>
</feature>
<name>A0A0D2DC01_9EURO</name>
<dbReference type="VEuPathDB" id="FungiDB:PV07_00121"/>
<evidence type="ECO:0000256" key="6">
    <source>
        <dbReference type="SAM" id="SignalP"/>
    </source>
</evidence>
<dbReference type="STRING" id="569365.A0A0D2DC01"/>
<dbReference type="InterPro" id="IPR002938">
    <property type="entry name" value="FAD-bd"/>
</dbReference>
<dbReference type="RefSeq" id="XP_016253470.1">
    <property type="nucleotide sequence ID" value="XM_016386542.1"/>
</dbReference>
<protein>
    <recommendedName>
        <fullName evidence="7">FAD-binding domain-containing protein</fullName>
    </recommendedName>
</protein>
<evidence type="ECO:0000256" key="5">
    <source>
        <dbReference type="ARBA" id="ARBA00023033"/>
    </source>
</evidence>
<feature type="signal peptide" evidence="6">
    <location>
        <begin position="1"/>
        <end position="19"/>
    </location>
</feature>
<comment type="cofactor">
    <cofactor evidence="1">
        <name>FAD</name>
        <dbReference type="ChEBI" id="CHEBI:57692"/>
    </cofactor>
</comment>
<evidence type="ECO:0000259" key="7">
    <source>
        <dbReference type="Pfam" id="PF01494"/>
    </source>
</evidence>
<reference evidence="8 9" key="1">
    <citation type="submission" date="2015-01" db="EMBL/GenBank/DDBJ databases">
        <title>The Genome Sequence of Cladophialophora immunda CBS83496.</title>
        <authorList>
            <consortium name="The Broad Institute Genomics Platform"/>
            <person name="Cuomo C."/>
            <person name="de Hoog S."/>
            <person name="Gorbushina A."/>
            <person name="Stielow B."/>
            <person name="Teixiera M."/>
            <person name="Abouelleil A."/>
            <person name="Chapman S.B."/>
            <person name="Priest M."/>
            <person name="Young S.K."/>
            <person name="Wortman J."/>
            <person name="Nusbaum C."/>
            <person name="Birren B."/>
        </authorList>
    </citation>
    <scope>NUCLEOTIDE SEQUENCE [LARGE SCALE GENOMIC DNA]</scope>
    <source>
        <strain evidence="8 9">CBS 83496</strain>
    </source>
</reference>
<dbReference type="EMBL" id="KN847040">
    <property type="protein sequence ID" value="KIW33254.1"/>
    <property type="molecule type" value="Genomic_DNA"/>
</dbReference>
<feature type="domain" description="FAD-binding" evidence="7">
    <location>
        <begin position="5"/>
        <end position="369"/>
    </location>
</feature>
<keyword evidence="2" id="KW-0285">Flavoprotein</keyword>
<dbReference type="Proteomes" id="UP000054466">
    <property type="component" value="Unassembled WGS sequence"/>
</dbReference>
<organism evidence="8 9">
    <name type="scientific">Cladophialophora immunda</name>
    <dbReference type="NCBI Taxonomy" id="569365"/>
    <lineage>
        <taxon>Eukaryota</taxon>
        <taxon>Fungi</taxon>
        <taxon>Dikarya</taxon>
        <taxon>Ascomycota</taxon>
        <taxon>Pezizomycotina</taxon>
        <taxon>Eurotiomycetes</taxon>
        <taxon>Chaetothyriomycetidae</taxon>
        <taxon>Chaetothyriales</taxon>
        <taxon>Herpotrichiellaceae</taxon>
        <taxon>Cladophialophora</taxon>
    </lineage>
</organism>
<dbReference type="GO" id="GO:0071949">
    <property type="term" value="F:FAD binding"/>
    <property type="evidence" value="ECO:0007669"/>
    <property type="project" value="InterPro"/>
</dbReference>
<keyword evidence="9" id="KW-1185">Reference proteome</keyword>
<evidence type="ECO:0000256" key="1">
    <source>
        <dbReference type="ARBA" id="ARBA00001974"/>
    </source>
</evidence>
<dbReference type="AlphaFoldDB" id="A0A0D2DC01"/>
<keyword evidence="5" id="KW-0503">Monooxygenase</keyword>
<evidence type="ECO:0000256" key="2">
    <source>
        <dbReference type="ARBA" id="ARBA00022630"/>
    </source>
</evidence>
<keyword evidence="3" id="KW-0274">FAD</keyword>
<sequence length="390" mass="42040">MTQKPVLISGAGLASLLLARSLLRSNIPFQVFERDASLAFRGQGYRLRLSSEGLDAIESVLDPAAFQRFYDRCGKTGGSGFLGFDAVTGEVVEEHRMDENLGSRDGKIVGIARGDMRRLFMEGCEEFVHFNKHVKGYELTDDGVRAVFADGTKSVEGSLLVGGEGINSTVAKQLSGGRLKVYDLGARGIHGQAPTAAFKALGEGVFRLVDNANPRGRLSVITNVRPNDMDDPDVEFGWTMVGVPGVIKAPNDDYTIVGKVAADIAKSLTQEWHPRFKPLFDQMNEAEAAFWKITCSSPSGVPEWPNEPRVSLIGDAVHSMTPAGGIGANTAVRDSALLGRLLREAGGPKEGVTAAYEREMRVYASEAVKSSYGTATKAFKVHIDELSKTI</sequence>
<dbReference type="PANTHER" id="PTHR47178">
    <property type="entry name" value="MONOOXYGENASE, FAD-BINDING"/>
    <property type="match status" value="1"/>
</dbReference>
<dbReference type="GeneID" id="27339315"/>
<evidence type="ECO:0000313" key="9">
    <source>
        <dbReference type="Proteomes" id="UP000054466"/>
    </source>
</evidence>
<dbReference type="GO" id="GO:0004497">
    <property type="term" value="F:monooxygenase activity"/>
    <property type="evidence" value="ECO:0007669"/>
    <property type="project" value="UniProtKB-KW"/>
</dbReference>
<gene>
    <name evidence="8" type="ORF">PV07_00121</name>
</gene>
<dbReference type="SUPFAM" id="SSF51905">
    <property type="entry name" value="FAD/NAD(P)-binding domain"/>
    <property type="match status" value="1"/>
</dbReference>
<evidence type="ECO:0000256" key="4">
    <source>
        <dbReference type="ARBA" id="ARBA00023002"/>
    </source>
</evidence>
<dbReference type="PRINTS" id="PR00420">
    <property type="entry name" value="RNGMNOXGNASE"/>
</dbReference>
<dbReference type="Gene3D" id="3.50.50.60">
    <property type="entry name" value="FAD/NAD(P)-binding domain"/>
    <property type="match status" value="1"/>
</dbReference>
<evidence type="ECO:0000313" key="8">
    <source>
        <dbReference type="EMBL" id="KIW33254.1"/>
    </source>
</evidence>
<proteinExistence type="predicted"/>
<dbReference type="PANTHER" id="PTHR47178:SF5">
    <property type="entry name" value="FAD-BINDING DOMAIN-CONTAINING PROTEIN"/>
    <property type="match status" value="1"/>
</dbReference>
<dbReference type="HOGENOM" id="CLU_009665_3_0_1"/>
<dbReference type="OrthoDB" id="47494at2759"/>
<dbReference type="Pfam" id="PF01494">
    <property type="entry name" value="FAD_binding_3"/>
    <property type="match status" value="1"/>
</dbReference>
<dbReference type="InterPro" id="IPR036188">
    <property type="entry name" value="FAD/NAD-bd_sf"/>
</dbReference>